<keyword evidence="5 8" id="KW-1015">Disulfide bond</keyword>
<keyword evidence="12" id="KW-1185">Reference proteome</keyword>
<keyword evidence="4 9" id="KW-0378">Hydrolase</keyword>
<dbReference type="Pfam" id="PF01532">
    <property type="entry name" value="Glyco_hydro_47"/>
    <property type="match status" value="1"/>
</dbReference>
<evidence type="ECO:0000256" key="5">
    <source>
        <dbReference type="ARBA" id="ARBA00023157"/>
    </source>
</evidence>
<feature type="active site" description="Proton donor" evidence="6">
    <location>
        <position position="552"/>
    </location>
</feature>
<feature type="active site" evidence="6">
    <location>
        <position position="720"/>
    </location>
</feature>
<proteinExistence type="inferred from homology"/>
<feature type="compositionally biased region" description="Pro residues" evidence="10">
    <location>
        <begin position="46"/>
        <end position="59"/>
    </location>
</feature>
<dbReference type="GO" id="GO:0004571">
    <property type="term" value="F:mannosyl-oligosaccharide 1,2-alpha-mannosidase activity"/>
    <property type="evidence" value="ECO:0007669"/>
    <property type="project" value="InterPro"/>
</dbReference>
<keyword evidence="7" id="KW-0479">Metal-binding</keyword>
<accession>A0AAN6UE25</accession>
<feature type="region of interest" description="Disordered" evidence="10">
    <location>
        <begin position="614"/>
        <end position="685"/>
    </location>
</feature>
<dbReference type="GO" id="GO:0016020">
    <property type="term" value="C:membrane"/>
    <property type="evidence" value="ECO:0007669"/>
    <property type="project" value="InterPro"/>
</dbReference>
<evidence type="ECO:0000313" key="12">
    <source>
        <dbReference type="Proteomes" id="UP001304895"/>
    </source>
</evidence>
<dbReference type="GO" id="GO:0005509">
    <property type="term" value="F:calcium ion binding"/>
    <property type="evidence" value="ECO:0007669"/>
    <property type="project" value="InterPro"/>
</dbReference>
<feature type="region of interest" description="Disordered" evidence="10">
    <location>
        <begin position="378"/>
        <end position="407"/>
    </location>
</feature>
<protein>
    <recommendedName>
        <fullName evidence="9">alpha-1,2-Mannosidase</fullName>
        <ecNumber evidence="9">3.2.1.-</ecNumber>
    </recommendedName>
</protein>
<dbReference type="InterPro" id="IPR001382">
    <property type="entry name" value="Glyco_hydro_47"/>
</dbReference>
<dbReference type="Gene3D" id="1.50.10.10">
    <property type="match status" value="2"/>
</dbReference>
<dbReference type="AlphaFoldDB" id="A0AAN6UE25"/>
<sequence>MLRLRRYRVFLTCAFVVVVLLYHVSRNAQWSHSQEVWHGTTGSRPHPVPKPPPPPPPPARQNGGGGHVPKIPQLKTSDGVKGSYSLPTRAPASIPDRTPPHSPHDAGMHAGGPAPVPTVIHWTKPVEWFPVADESLIPLPTGKPKPIPPVQFAFGPESPAAKETRQLRMAKVRAEAQRAWDGYKTYAWTHDELMPVSKGSKDPFCGWAATMVDALDTLWLMGLKTEFDDAVDAVRAIDFTTTPRDSIPVFETVIRYLGGLLGAYDVTGGHGGQYRVLLDKAVELAEVLMGAFDTPNRMPVLYYDWRPASNVMPKRASANAGVAELGSLSMEFTRLAQLTGENKYYDAVARITDELQDLQDREGATAIPGIFPESLDASGCNRSAPVPPAPESPATTPGASPPERGLLQGWGCAPQKLARGGWGNGGSYSMGGSQDSTYEYFPKQFALLGGLEAKYRTMHEKVADAVKKHLLYRPMAEGDPDILFSAKAHSPDGTGESLRYEWEATHLTCFLGGMFALGGRMFDRPADVEIGRKLTDGCVWAYSVMPSGVMPEGATLVPCRQPDDCRWNETAWHEHLDPNADYRAKQLEDYYVREAAWEQHVADLEKTEVLRKQTEERRRREGLAGEAAEEEGISGPEAAEDSPRGLTQSEGLLTPGLHEQDLAGGYHGAGDDQEQTDEPTPYLPAKPQTHEEYVAHRLASDNIPPGFTGFTDRRYILRPEAIESVWYMYRITGDASWQEKGWRMFEAVVQATRAGAAHTAIRDVTVAAGAAFQLEDSMESFWLAETLKYFYLLFEAPDVLSLDEWVLNTEAHAFRRPV</sequence>
<evidence type="ECO:0000256" key="3">
    <source>
        <dbReference type="ARBA" id="ARBA00007658"/>
    </source>
</evidence>
<comment type="cofactor">
    <cofactor evidence="1 7">
        <name>Ca(2+)</name>
        <dbReference type="ChEBI" id="CHEBI:29108"/>
    </cofactor>
</comment>
<dbReference type="PANTHER" id="PTHR11742">
    <property type="entry name" value="MANNOSYL-OLIGOSACCHARIDE ALPHA-1,2-MANNOSIDASE-RELATED"/>
    <property type="match status" value="1"/>
</dbReference>
<dbReference type="Proteomes" id="UP001304895">
    <property type="component" value="Unassembled WGS sequence"/>
</dbReference>
<feature type="disulfide bond" evidence="8">
    <location>
        <begin position="509"/>
        <end position="538"/>
    </location>
</feature>
<evidence type="ECO:0000256" key="6">
    <source>
        <dbReference type="PIRSR" id="PIRSR601382-1"/>
    </source>
</evidence>
<dbReference type="PRINTS" id="PR00747">
    <property type="entry name" value="GLYHDRLASE47"/>
</dbReference>
<feature type="compositionally biased region" description="Basic and acidic residues" evidence="10">
    <location>
        <begin position="614"/>
        <end position="623"/>
    </location>
</feature>
<feature type="compositionally biased region" description="Basic and acidic residues" evidence="10">
    <location>
        <begin position="98"/>
        <end position="107"/>
    </location>
</feature>
<dbReference type="PANTHER" id="PTHR11742:SF103">
    <property type="entry name" value="ENDOPLASMIC RETICULUM MANNOSIDASE MNL2-RELATED"/>
    <property type="match status" value="1"/>
</dbReference>
<evidence type="ECO:0000256" key="2">
    <source>
        <dbReference type="ARBA" id="ARBA00004922"/>
    </source>
</evidence>
<dbReference type="InterPro" id="IPR036026">
    <property type="entry name" value="Seven-hairpin_glycosidases"/>
</dbReference>
<feature type="active site" description="Proton donor" evidence="6">
    <location>
        <position position="251"/>
    </location>
</feature>
<feature type="compositionally biased region" description="Low complexity" evidence="10">
    <location>
        <begin position="392"/>
        <end position="403"/>
    </location>
</feature>
<feature type="active site" evidence="6">
    <location>
        <position position="435"/>
    </location>
</feature>
<dbReference type="EMBL" id="MU853428">
    <property type="protein sequence ID" value="KAK4131059.1"/>
    <property type="molecule type" value="Genomic_DNA"/>
</dbReference>
<comment type="similarity">
    <text evidence="3 9">Belongs to the glycosyl hydrolase 47 family.</text>
</comment>
<dbReference type="InterPro" id="IPR012341">
    <property type="entry name" value="6hp_glycosidase-like_sf"/>
</dbReference>
<dbReference type="GO" id="GO:0005975">
    <property type="term" value="P:carbohydrate metabolic process"/>
    <property type="evidence" value="ECO:0007669"/>
    <property type="project" value="InterPro"/>
</dbReference>
<dbReference type="EC" id="3.2.1.-" evidence="9"/>
<name>A0AAN6UE25_9PEZI</name>
<evidence type="ECO:0000313" key="11">
    <source>
        <dbReference type="EMBL" id="KAK4131059.1"/>
    </source>
</evidence>
<keyword evidence="7" id="KW-0106">Calcium</keyword>
<keyword evidence="9" id="KW-0326">Glycosidase</keyword>
<feature type="region of interest" description="Disordered" evidence="10">
    <location>
        <begin position="36"/>
        <end position="115"/>
    </location>
</feature>
<evidence type="ECO:0000256" key="4">
    <source>
        <dbReference type="ARBA" id="ARBA00022801"/>
    </source>
</evidence>
<dbReference type="GO" id="GO:0005783">
    <property type="term" value="C:endoplasmic reticulum"/>
    <property type="evidence" value="ECO:0007669"/>
    <property type="project" value="TreeGrafter"/>
</dbReference>
<dbReference type="GO" id="GO:0036503">
    <property type="term" value="P:ERAD pathway"/>
    <property type="evidence" value="ECO:0007669"/>
    <property type="project" value="UniProtKB-ARBA"/>
</dbReference>
<reference evidence="11" key="2">
    <citation type="submission" date="2023-05" db="EMBL/GenBank/DDBJ databases">
        <authorList>
            <consortium name="Lawrence Berkeley National Laboratory"/>
            <person name="Steindorff A."/>
            <person name="Hensen N."/>
            <person name="Bonometti L."/>
            <person name="Westerberg I."/>
            <person name="Brannstrom I.O."/>
            <person name="Guillou S."/>
            <person name="Cros-Aarteil S."/>
            <person name="Calhoun S."/>
            <person name="Haridas S."/>
            <person name="Kuo A."/>
            <person name="Mondo S."/>
            <person name="Pangilinan J."/>
            <person name="Riley R."/>
            <person name="Labutti K."/>
            <person name="Andreopoulos B."/>
            <person name="Lipzen A."/>
            <person name="Chen C."/>
            <person name="Yanf M."/>
            <person name="Daum C."/>
            <person name="Ng V."/>
            <person name="Clum A."/>
            <person name="Ohm R."/>
            <person name="Martin F."/>
            <person name="Silar P."/>
            <person name="Natvig D."/>
            <person name="Lalanne C."/>
            <person name="Gautier V."/>
            <person name="Ament-Velasquez S.L."/>
            <person name="Kruys A."/>
            <person name="Hutchinson M.I."/>
            <person name="Powell A.J."/>
            <person name="Barry K."/>
            <person name="Miller A.N."/>
            <person name="Grigoriev I.V."/>
            <person name="Debuchy R."/>
            <person name="Gladieux P."/>
            <person name="Thoren M.H."/>
            <person name="Johannesson H."/>
        </authorList>
    </citation>
    <scope>NUCLEOTIDE SEQUENCE</scope>
    <source>
        <strain evidence="11">CBS 123565</strain>
    </source>
</reference>
<evidence type="ECO:0000256" key="10">
    <source>
        <dbReference type="SAM" id="MobiDB-lite"/>
    </source>
</evidence>
<comment type="pathway">
    <text evidence="2">Protein modification; protein glycosylation.</text>
</comment>
<evidence type="ECO:0000256" key="9">
    <source>
        <dbReference type="RuleBase" id="RU361193"/>
    </source>
</evidence>
<organism evidence="11 12">
    <name type="scientific">Trichocladium antarcticum</name>
    <dbReference type="NCBI Taxonomy" id="1450529"/>
    <lineage>
        <taxon>Eukaryota</taxon>
        <taxon>Fungi</taxon>
        <taxon>Dikarya</taxon>
        <taxon>Ascomycota</taxon>
        <taxon>Pezizomycotina</taxon>
        <taxon>Sordariomycetes</taxon>
        <taxon>Sordariomycetidae</taxon>
        <taxon>Sordariales</taxon>
        <taxon>Chaetomiaceae</taxon>
        <taxon>Trichocladium</taxon>
    </lineage>
</organism>
<feature type="binding site" evidence="7">
    <location>
        <position position="809"/>
    </location>
    <ligand>
        <name>Ca(2+)</name>
        <dbReference type="ChEBI" id="CHEBI:29108"/>
    </ligand>
</feature>
<dbReference type="InterPro" id="IPR050749">
    <property type="entry name" value="Glycosyl_Hydrolase_47"/>
</dbReference>
<evidence type="ECO:0000256" key="1">
    <source>
        <dbReference type="ARBA" id="ARBA00001913"/>
    </source>
</evidence>
<gene>
    <name evidence="11" type="ORF">BT67DRAFT_445043</name>
</gene>
<dbReference type="SUPFAM" id="SSF48225">
    <property type="entry name" value="Seven-hairpin glycosidases"/>
    <property type="match status" value="1"/>
</dbReference>
<evidence type="ECO:0000256" key="8">
    <source>
        <dbReference type="PIRSR" id="PIRSR601382-3"/>
    </source>
</evidence>
<comment type="caution">
    <text evidence="11">The sequence shown here is derived from an EMBL/GenBank/DDBJ whole genome shotgun (WGS) entry which is preliminary data.</text>
</comment>
<reference evidence="11" key="1">
    <citation type="journal article" date="2023" name="Mol. Phylogenet. Evol.">
        <title>Genome-scale phylogeny and comparative genomics of the fungal order Sordariales.</title>
        <authorList>
            <person name="Hensen N."/>
            <person name="Bonometti L."/>
            <person name="Westerberg I."/>
            <person name="Brannstrom I.O."/>
            <person name="Guillou S."/>
            <person name="Cros-Aarteil S."/>
            <person name="Calhoun S."/>
            <person name="Haridas S."/>
            <person name="Kuo A."/>
            <person name="Mondo S."/>
            <person name="Pangilinan J."/>
            <person name="Riley R."/>
            <person name="LaButti K."/>
            <person name="Andreopoulos B."/>
            <person name="Lipzen A."/>
            <person name="Chen C."/>
            <person name="Yan M."/>
            <person name="Daum C."/>
            <person name="Ng V."/>
            <person name="Clum A."/>
            <person name="Steindorff A."/>
            <person name="Ohm R.A."/>
            <person name="Martin F."/>
            <person name="Silar P."/>
            <person name="Natvig D.O."/>
            <person name="Lalanne C."/>
            <person name="Gautier V."/>
            <person name="Ament-Velasquez S.L."/>
            <person name="Kruys A."/>
            <person name="Hutchinson M.I."/>
            <person name="Powell A.J."/>
            <person name="Barry K."/>
            <person name="Miller A.N."/>
            <person name="Grigoriev I.V."/>
            <person name="Debuchy R."/>
            <person name="Gladieux P."/>
            <person name="Hiltunen Thoren M."/>
            <person name="Johannesson H."/>
        </authorList>
    </citation>
    <scope>NUCLEOTIDE SEQUENCE</scope>
    <source>
        <strain evidence="11">CBS 123565</strain>
    </source>
</reference>
<evidence type="ECO:0000256" key="7">
    <source>
        <dbReference type="PIRSR" id="PIRSR601382-2"/>
    </source>
</evidence>